<dbReference type="Proteomes" id="UP000791440">
    <property type="component" value="Unassembled WGS sequence"/>
</dbReference>
<dbReference type="OrthoDB" id="7480311at2759"/>
<protein>
    <submittedName>
        <fullName evidence="2">Uncharacterized protein</fullName>
    </submittedName>
</protein>
<reference evidence="2" key="1">
    <citation type="journal article" date="2016" name="Insect Biochem. Mol. Biol.">
        <title>Multifaceted biological insights from a draft genome sequence of the tobacco hornworm moth, Manduca sexta.</title>
        <authorList>
            <person name="Kanost M.R."/>
            <person name="Arrese E.L."/>
            <person name="Cao X."/>
            <person name="Chen Y.R."/>
            <person name="Chellapilla S."/>
            <person name="Goldsmith M.R."/>
            <person name="Grosse-Wilde E."/>
            <person name="Heckel D.G."/>
            <person name="Herndon N."/>
            <person name="Jiang H."/>
            <person name="Papanicolaou A."/>
            <person name="Qu J."/>
            <person name="Soulages J.L."/>
            <person name="Vogel H."/>
            <person name="Walters J."/>
            <person name="Waterhouse R.M."/>
            <person name="Ahn S.J."/>
            <person name="Almeida F.C."/>
            <person name="An C."/>
            <person name="Aqrawi P."/>
            <person name="Bretschneider A."/>
            <person name="Bryant W.B."/>
            <person name="Bucks S."/>
            <person name="Chao H."/>
            <person name="Chevignon G."/>
            <person name="Christen J.M."/>
            <person name="Clarke D.F."/>
            <person name="Dittmer N.T."/>
            <person name="Ferguson L.C.F."/>
            <person name="Garavelou S."/>
            <person name="Gordon K.H.J."/>
            <person name="Gunaratna R.T."/>
            <person name="Han Y."/>
            <person name="Hauser F."/>
            <person name="He Y."/>
            <person name="Heidel-Fischer H."/>
            <person name="Hirsh A."/>
            <person name="Hu Y."/>
            <person name="Jiang H."/>
            <person name="Kalra D."/>
            <person name="Klinner C."/>
            <person name="Konig C."/>
            <person name="Kovar C."/>
            <person name="Kroll A.R."/>
            <person name="Kuwar S.S."/>
            <person name="Lee S.L."/>
            <person name="Lehman R."/>
            <person name="Li K."/>
            <person name="Li Z."/>
            <person name="Liang H."/>
            <person name="Lovelace S."/>
            <person name="Lu Z."/>
            <person name="Mansfield J.H."/>
            <person name="McCulloch K.J."/>
            <person name="Mathew T."/>
            <person name="Morton B."/>
            <person name="Muzny D.M."/>
            <person name="Neunemann D."/>
            <person name="Ongeri F."/>
            <person name="Pauchet Y."/>
            <person name="Pu L.L."/>
            <person name="Pyrousis I."/>
            <person name="Rao X.J."/>
            <person name="Redding A."/>
            <person name="Roesel C."/>
            <person name="Sanchez-Gracia A."/>
            <person name="Schaack S."/>
            <person name="Shukla A."/>
            <person name="Tetreau G."/>
            <person name="Wang Y."/>
            <person name="Xiong G.H."/>
            <person name="Traut W."/>
            <person name="Walsh T.K."/>
            <person name="Worley K.C."/>
            <person name="Wu D."/>
            <person name="Wu W."/>
            <person name="Wu Y.Q."/>
            <person name="Zhang X."/>
            <person name="Zou Z."/>
            <person name="Zucker H."/>
            <person name="Briscoe A.D."/>
            <person name="Burmester T."/>
            <person name="Clem R.J."/>
            <person name="Feyereisen R."/>
            <person name="Grimmelikhuijzen C.J.P."/>
            <person name="Hamodrakas S.J."/>
            <person name="Hansson B.S."/>
            <person name="Huguet E."/>
            <person name="Jermiin L.S."/>
            <person name="Lan Q."/>
            <person name="Lehman H.K."/>
            <person name="Lorenzen M."/>
            <person name="Merzendorfer H."/>
            <person name="Michalopoulos I."/>
            <person name="Morton D.B."/>
            <person name="Muthukrishnan S."/>
            <person name="Oakeshott J.G."/>
            <person name="Palmer W."/>
            <person name="Park Y."/>
            <person name="Passarelli A.L."/>
            <person name="Rozas J."/>
            <person name="Schwartz L.M."/>
            <person name="Smith W."/>
            <person name="Southgate A."/>
            <person name="Vilcinskas A."/>
            <person name="Vogt R."/>
            <person name="Wang P."/>
            <person name="Werren J."/>
            <person name="Yu X.Q."/>
            <person name="Zhou J.J."/>
            <person name="Brown S.J."/>
            <person name="Scherer S.E."/>
            <person name="Richards S."/>
            <person name="Blissard G.W."/>
        </authorList>
    </citation>
    <scope>NUCLEOTIDE SEQUENCE</scope>
</reference>
<name>A0A921YRX1_MANSE</name>
<dbReference type="EMBL" id="JH668311">
    <property type="protein sequence ID" value="KAG6444493.1"/>
    <property type="molecule type" value="Genomic_DNA"/>
</dbReference>
<dbReference type="AlphaFoldDB" id="A0A921YRX1"/>
<evidence type="ECO:0000313" key="3">
    <source>
        <dbReference type="Proteomes" id="UP000791440"/>
    </source>
</evidence>
<comment type="caution">
    <text evidence="2">The sequence shown here is derived from an EMBL/GenBank/DDBJ whole genome shotgun (WGS) entry which is preliminary data.</text>
</comment>
<accession>A0A921YRX1</accession>
<feature type="chain" id="PRO_5036816219" evidence="1">
    <location>
        <begin position="20"/>
        <end position="615"/>
    </location>
</feature>
<organism evidence="2 3">
    <name type="scientific">Manduca sexta</name>
    <name type="common">Tobacco hawkmoth</name>
    <name type="synonym">Tobacco hornworm</name>
    <dbReference type="NCBI Taxonomy" id="7130"/>
    <lineage>
        <taxon>Eukaryota</taxon>
        <taxon>Metazoa</taxon>
        <taxon>Ecdysozoa</taxon>
        <taxon>Arthropoda</taxon>
        <taxon>Hexapoda</taxon>
        <taxon>Insecta</taxon>
        <taxon>Pterygota</taxon>
        <taxon>Neoptera</taxon>
        <taxon>Endopterygota</taxon>
        <taxon>Lepidoptera</taxon>
        <taxon>Glossata</taxon>
        <taxon>Ditrysia</taxon>
        <taxon>Bombycoidea</taxon>
        <taxon>Sphingidae</taxon>
        <taxon>Sphinginae</taxon>
        <taxon>Sphingini</taxon>
        <taxon>Manduca</taxon>
    </lineage>
</organism>
<sequence length="615" mass="71096">MNKYKIIFHVFSFLVAVSGKNRSALRRNYESDKINSVEEDYANQPDDSDINDNIMKLSYTKKDDQNCWMSLNAKQYFEIMGEFEEHYEKIRSNYHKQVGAKLDKEMLQAMLEIRGMAEREIHKAKGNINLIPAGLNLGGYCMMRMKDSILFFHRMKLRNDTHFRINFLQNDLHDMSLTVRLSLHDLHLVGAYERSPTDKDPSILFYAPSYGEIEFLLKNVNYKMEGRLRLLKDRLIIELVISELLIEDILMTYFNKELPGKPLRLRKENLEDFLDRLKTDLDKWLKDYFNDYLMYSTALSSPNQRFLEAEQERTMLLNEYADGALEVIKNRILRFSGNLIKIPTFTIYGATRMLIRLKDGHLRGLDSLYRRSVATGHDAGKVRKVDFIVGFSNLKVVYKYEAVLPTDTPPISGLLILSADELTARLGLSLVEDPEAVDIDIDFIQQMKPESLTVEGPANRMIANFKHLLEHHIIAIMSNTLIHSIKKLRSLPKCEPQLFQYIELDRKEHNVVLNSSEPGDIVKIIPSIVANDNTQVLHGNEQETDDDVQSDSHGSSIHFDSIVSDHMEIKGSPLEISSDDETSDDNYLRRHHKILAKQKKIKEIKKLPISKNKKT</sequence>
<keyword evidence="1" id="KW-0732">Signal</keyword>
<evidence type="ECO:0000256" key="1">
    <source>
        <dbReference type="SAM" id="SignalP"/>
    </source>
</evidence>
<gene>
    <name evidence="2" type="ORF">O3G_MSEX003440</name>
</gene>
<reference evidence="2" key="2">
    <citation type="submission" date="2020-12" db="EMBL/GenBank/DDBJ databases">
        <authorList>
            <person name="Kanost M."/>
        </authorList>
    </citation>
    <scope>NUCLEOTIDE SEQUENCE</scope>
</reference>
<evidence type="ECO:0000313" key="2">
    <source>
        <dbReference type="EMBL" id="KAG6444493.1"/>
    </source>
</evidence>
<keyword evidence="3" id="KW-1185">Reference proteome</keyword>
<proteinExistence type="predicted"/>
<feature type="signal peptide" evidence="1">
    <location>
        <begin position="1"/>
        <end position="19"/>
    </location>
</feature>